<evidence type="ECO:0000256" key="5">
    <source>
        <dbReference type="ARBA" id="ARBA00022725"/>
    </source>
</evidence>
<evidence type="ECO:0000256" key="3">
    <source>
        <dbReference type="ARBA" id="ARBA00022606"/>
    </source>
</evidence>
<dbReference type="PROSITE" id="PS50262">
    <property type="entry name" value="G_PROTEIN_RECEP_F1_2"/>
    <property type="match status" value="1"/>
</dbReference>
<feature type="domain" description="G-protein coupled receptors family 1 profile" evidence="12">
    <location>
        <begin position="65"/>
        <end position="316"/>
    </location>
</feature>
<evidence type="ECO:0000259" key="12">
    <source>
        <dbReference type="PROSITE" id="PS50262"/>
    </source>
</evidence>
<keyword evidence="8 11" id="KW-0472">Membrane</keyword>
<dbReference type="FunFam" id="1.20.1070.10:FF:000002">
    <property type="entry name" value="Olfactory receptor"/>
    <property type="match status" value="1"/>
</dbReference>
<evidence type="ECO:0000256" key="11">
    <source>
        <dbReference type="SAM" id="Phobius"/>
    </source>
</evidence>
<feature type="transmembrane region" description="Helical" evidence="11">
    <location>
        <begin position="295"/>
        <end position="318"/>
    </location>
</feature>
<feature type="transmembrane region" description="Helical" evidence="11">
    <location>
        <begin position="84"/>
        <end position="111"/>
    </location>
</feature>
<feature type="transmembrane region" description="Helical" evidence="11">
    <location>
        <begin position="261"/>
        <end position="289"/>
    </location>
</feature>
<dbReference type="InterPro" id="IPR000276">
    <property type="entry name" value="GPCR_Rhodpsn"/>
</dbReference>
<dbReference type="Proteomes" id="UP000664991">
    <property type="component" value="Chromosome 15"/>
</dbReference>
<dbReference type="GO" id="GO:0004984">
    <property type="term" value="F:olfactory receptor activity"/>
    <property type="evidence" value="ECO:0007669"/>
    <property type="project" value="InterPro"/>
</dbReference>
<evidence type="ECO:0000313" key="13">
    <source>
        <dbReference type="EMBL" id="KAG5199759.1"/>
    </source>
</evidence>
<dbReference type="PANTHER" id="PTHR26450">
    <property type="entry name" value="OLFACTORY RECEPTOR 56B1-RELATED"/>
    <property type="match status" value="1"/>
</dbReference>
<keyword evidence="3" id="KW-0716">Sensory transduction</keyword>
<evidence type="ECO:0000256" key="6">
    <source>
        <dbReference type="ARBA" id="ARBA00022989"/>
    </source>
</evidence>
<feature type="transmembrane region" description="Helical" evidence="11">
    <location>
        <begin position="123"/>
        <end position="144"/>
    </location>
</feature>
<evidence type="ECO:0000256" key="8">
    <source>
        <dbReference type="ARBA" id="ARBA00023136"/>
    </source>
</evidence>
<evidence type="ECO:0000256" key="2">
    <source>
        <dbReference type="ARBA" id="ARBA00004141"/>
    </source>
</evidence>
<dbReference type="SUPFAM" id="SSF81321">
    <property type="entry name" value="Family A G protein-coupled receptor-like"/>
    <property type="match status" value="1"/>
</dbReference>
<protein>
    <recommendedName>
        <fullName evidence="12">G-protein coupled receptors family 1 profile domain-containing protein</fullName>
    </recommendedName>
</protein>
<comment type="caution">
    <text evidence="13">The sequence shown here is derived from an EMBL/GenBank/DDBJ whole genome shotgun (WGS) entry which is preliminary data.</text>
</comment>
<proteinExistence type="predicted"/>
<keyword evidence="4 11" id="KW-0812">Transmembrane</keyword>
<feature type="transmembrane region" description="Helical" evidence="11">
    <location>
        <begin position="216"/>
        <end position="240"/>
    </location>
</feature>
<feature type="transmembrane region" description="Helical" evidence="11">
    <location>
        <begin position="49"/>
        <end position="72"/>
    </location>
</feature>
<evidence type="ECO:0000256" key="9">
    <source>
        <dbReference type="ARBA" id="ARBA00023170"/>
    </source>
</evidence>
<dbReference type="InterPro" id="IPR000725">
    <property type="entry name" value="Olfact_rcpt"/>
</dbReference>
<dbReference type="PANTHER" id="PTHR26450:SF1">
    <property type="entry name" value="OLFACTORY RECEPTOR FAMILY 51 SUBFAMILY AB MEMBER 3"/>
    <property type="match status" value="1"/>
</dbReference>
<dbReference type="Gene3D" id="1.20.1070.10">
    <property type="entry name" value="Rhodopsin 7-helix transmembrane proteins"/>
    <property type="match status" value="1"/>
</dbReference>
<evidence type="ECO:0000256" key="4">
    <source>
        <dbReference type="ARBA" id="ARBA00022692"/>
    </source>
</evidence>
<comment type="function">
    <text evidence="1">Putative odorant or sperm cell receptor.</text>
</comment>
<dbReference type="CDD" id="cd15222">
    <property type="entry name" value="7tmA_OR51-like"/>
    <property type="match status" value="1"/>
</dbReference>
<dbReference type="InterPro" id="IPR017452">
    <property type="entry name" value="GPCR_Rhodpsn_7TM"/>
</dbReference>
<evidence type="ECO:0000313" key="14">
    <source>
        <dbReference type="Proteomes" id="UP000664991"/>
    </source>
</evidence>
<keyword evidence="10" id="KW-0807">Transducer</keyword>
<keyword evidence="9" id="KW-0675">Receptor</keyword>
<gene>
    <name evidence="13" type="ORF">JEQ12_006238</name>
</gene>
<dbReference type="PRINTS" id="PR00237">
    <property type="entry name" value="GPCRRHODOPSN"/>
</dbReference>
<sequence>MTFGKSGEKQKHCGLQSDLHLSMWSFNHTVPNWPTFSFIGIPGLEAAQIWISIPFCLLYVLALMGNALLLILVKTERNLHEPQFYFLAVLALTDLGLSLSTMPSVLAIFWFNVHFIGLDACLTQMLFIHTLSSVESGVLVAMAFDRLVAICAPLHYARILTHSTVACLSGAAVIRGASLVAPLPFLLRTFPFCGANILSHSYCYYPDMLNLACGDVTFSGVYGLVFVLFTFAADVVFILVSYMKILATVLTLENRDRNWKLLHTCACHLCAVFVFYLPLISVAVLHHYAQNTSPVLFTSMSNAYLLMTPVLNPLVYSLKSGQIQAALRKRFGVQRIIAGE</sequence>
<dbReference type="AlphaFoldDB" id="A0A836A1L7"/>
<reference evidence="13 14" key="1">
    <citation type="submission" date="2020-12" db="EMBL/GenBank/DDBJ databases">
        <title>De novo assembly of Tibetan sheep genome.</title>
        <authorList>
            <person name="Li X."/>
        </authorList>
    </citation>
    <scope>NUCLEOTIDE SEQUENCE [LARGE SCALE GENOMIC DNA]</scope>
    <source>
        <tissue evidence="13">Heart</tissue>
    </source>
</reference>
<dbReference type="EMBL" id="JAEMGP010000015">
    <property type="protein sequence ID" value="KAG5199759.1"/>
    <property type="molecule type" value="Genomic_DNA"/>
</dbReference>
<keyword evidence="7" id="KW-0297">G-protein coupled receptor</keyword>
<dbReference type="GO" id="GO:0004930">
    <property type="term" value="F:G protein-coupled receptor activity"/>
    <property type="evidence" value="ECO:0007669"/>
    <property type="project" value="UniProtKB-KW"/>
</dbReference>
<evidence type="ECO:0000256" key="1">
    <source>
        <dbReference type="ARBA" id="ARBA00003929"/>
    </source>
</evidence>
<keyword evidence="5" id="KW-0552">Olfaction</keyword>
<evidence type="ECO:0000256" key="7">
    <source>
        <dbReference type="ARBA" id="ARBA00023040"/>
    </source>
</evidence>
<keyword evidence="6 11" id="KW-1133">Transmembrane helix</keyword>
<organism evidence="13 14">
    <name type="scientific">Ovis aries</name>
    <name type="common">Sheep</name>
    <dbReference type="NCBI Taxonomy" id="9940"/>
    <lineage>
        <taxon>Eukaryota</taxon>
        <taxon>Metazoa</taxon>
        <taxon>Chordata</taxon>
        <taxon>Craniata</taxon>
        <taxon>Vertebrata</taxon>
        <taxon>Euteleostomi</taxon>
        <taxon>Mammalia</taxon>
        <taxon>Eutheria</taxon>
        <taxon>Laurasiatheria</taxon>
        <taxon>Artiodactyla</taxon>
        <taxon>Ruminantia</taxon>
        <taxon>Pecora</taxon>
        <taxon>Bovidae</taxon>
        <taxon>Caprinae</taxon>
        <taxon>Ovis</taxon>
    </lineage>
</organism>
<dbReference type="GO" id="GO:0005886">
    <property type="term" value="C:plasma membrane"/>
    <property type="evidence" value="ECO:0007669"/>
    <property type="project" value="TreeGrafter"/>
</dbReference>
<dbReference type="GO" id="GO:0071396">
    <property type="term" value="P:cellular response to lipid"/>
    <property type="evidence" value="ECO:0007669"/>
    <property type="project" value="UniProtKB-ARBA"/>
</dbReference>
<name>A0A836A1L7_SHEEP</name>
<comment type="subcellular location">
    <subcellularLocation>
        <location evidence="2">Membrane</location>
        <topology evidence="2">Multi-pass membrane protein</topology>
    </subcellularLocation>
</comment>
<feature type="transmembrane region" description="Helical" evidence="11">
    <location>
        <begin position="156"/>
        <end position="177"/>
    </location>
</feature>
<accession>A0A836A1L7</accession>
<dbReference type="PRINTS" id="PR00245">
    <property type="entry name" value="OLFACTORYR"/>
</dbReference>
<dbReference type="Pfam" id="PF13853">
    <property type="entry name" value="7tm_4"/>
    <property type="match status" value="1"/>
</dbReference>
<dbReference type="InterPro" id="IPR050402">
    <property type="entry name" value="OR51/52/56-like"/>
</dbReference>
<evidence type="ECO:0000256" key="10">
    <source>
        <dbReference type="ARBA" id="ARBA00023224"/>
    </source>
</evidence>